<keyword evidence="4 7" id="KW-0547">Nucleotide-binding</keyword>
<dbReference type="InterPro" id="IPR011009">
    <property type="entry name" value="Kinase-like_dom_sf"/>
</dbReference>
<protein>
    <recommendedName>
        <fullName evidence="1">non-specific serine/threonine protein kinase</fullName>
        <ecNumber evidence="1">2.7.11.1</ecNumber>
    </recommendedName>
</protein>
<dbReference type="PANTHER" id="PTHR43289:SF6">
    <property type="entry name" value="SERINE_THREONINE-PROTEIN KINASE NEKL-3"/>
    <property type="match status" value="1"/>
</dbReference>
<name>A0ABS2J9E6_9ACTN</name>
<dbReference type="EMBL" id="JAFEUO010000002">
    <property type="protein sequence ID" value="MBM7082751.1"/>
    <property type="molecule type" value="Genomic_DNA"/>
</dbReference>
<dbReference type="PROSITE" id="PS00109">
    <property type="entry name" value="PROTEIN_KINASE_TYR"/>
    <property type="match status" value="1"/>
</dbReference>
<dbReference type="Gene3D" id="1.10.510.10">
    <property type="entry name" value="Transferase(Phosphotransferase) domain 1"/>
    <property type="match status" value="1"/>
</dbReference>
<dbReference type="Proteomes" id="UP000809587">
    <property type="component" value="Unassembled WGS sequence"/>
</dbReference>
<feature type="domain" description="Protein kinase" evidence="9">
    <location>
        <begin position="14"/>
        <end position="276"/>
    </location>
</feature>
<keyword evidence="3" id="KW-0808">Transferase</keyword>
<keyword evidence="5 10" id="KW-0418">Kinase</keyword>
<feature type="compositionally biased region" description="Low complexity" evidence="8">
    <location>
        <begin position="339"/>
        <end position="349"/>
    </location>
</feature>
<evidence type="ECO:0000313" key="10">
    <source>
        <dbReference type="EMBL" id="MBM7082751.1"/>
    </source>
</evidence>
<evidence type="ECO:0000256" key="5">
    <source>
        <dbReference type="ARBA" id="ARBA00022777"/>
    </source>
</evidence>
<evidence type="ECO:0000313" key="11">
    <source>
        <dbReference type="Proteomes" id="UP000809587"/>
    </source>
</evidence>
<dbReference type="InterPro" id="IPR017441">
    <property type="entry name" value="Protein_kinase_ATP_BS"/>
</dbReference>
<dbReference type="SUPFAM" id="SSF56112">
    <property type="entry name" value="Protein kinase-like (PK-like)"/>
    <property type="match status" value="1"/>
</dbReference>
<feature type="compositionally biased region" description="Gly residues" evidence="8">
    <location>
        <begin position="327"/>
        <end position="338"/>
    </location>
</feature>
<evidence type="ECO:0000256" key="6">
    <source>
        <dbReference type="ARBA" id="ARBA00022840"/>
    </source>
</evidence>
<evidence type="ECO:0000256" key="3">
    <source>
        <dbReference type="ARBA" id="ARBA00022679"/>
    </source>
</evidence>
<keyword evidence="2 10" id="KW-0723">Serine/threonine-protein kinase</keyword>
<dbReference type="PROSITE" id="PS50011">
    <property type="entry name" value="PROTEIN_KINASE_DOM"/>
    <property type="match status" value="1"/>
</dbReference>
<dbReference type="PANTHER" id="PTHR43289">
    <property type="entry name" value="MITOGEN-ACTIVATED PROTEIN KINASE KINASE KINASE 20-RELATED"/>
    <property type="match status" value="1"/>
</dbReference>
<comment type="caution">
    <text evidence="10">The sequence shown here is derived from an EMBL/GenBank/DDBJ whole genome shotgun (WGS) entry which is preliminary data.</text>
</comment>
<dbReference type="Gene3D" id="3.30.200.20">
    <property type="entry name" value="Phosphorylase Kinase, domain 1"/>
    <property type="match status" value="1"/>
</dbReference>
<proteinExistence type="predicted"/>
<dbReference type="InterPro" id="IPR008266">
    <property type="entry name" value="Tyr_kinase_AS"/>
</dbReference>
<dbReference type="RefSeq" id="WP_204957948.1">
    <property type="nucleotide sequence ID" value="NZ_JAFEUO010000002.1"/>
</dbReference>
<evidence type="ECO:0000259" key="9">
    <source>
        <dbReference type="PROSITE" id="PS50011"/>
    </source>
</evidence>
<evidence type="ECO:0000256" key="8">
    <source>
        <dbReference type="SAM" id="MobiDB-lite"/>
    </source>
</evidence>
<sequence length="560" mass="56887">MAALNAGRLLARRYRLLDRIGAGGMSVIWRARDEVLDRVVAVKVLAPSLAADARFRDMVREEARSAAQLVHPHVTAVHDYGEALAPDGEITSFVVMELLTGEELEHRLSEGPLPWPEAVEIGAQVAEALAAAHRLGIVHRDITPANVMMTRVGAKVLDFGIATQVGTPDDDEDGGTFGTPAYVAPERLDGAPAQPSTDVYSLGVLLYETLTGQPPYLAETWEQLAAAIADERPPVLDGVPGLPPVVVDVCLRCLARDPQERPTAHQVATALRDQLLPGDPQAATMLSPTVTLPAVAGADAPGDRPTAPVAGTGLAAAGAATGIGAAAAGGAGSAGPGDGSAPAGRAAVGGAAGAGATTGTGTPDARHAGPGGPGDTAAEPELLPPSRRPLVAVGVLVVLTAAAVLLLAPLLEPGTHSPPVAGRTETPAGEPTPSRTQPAADPTPPPAPRRATTAPAPSRPPATTPDGGQGGGGLTEAADRLRRLIDDGVRTGEVREDVGLDLRNVLANLTRSAAAGSSDVPAQVTALREKVTRRVDEGGITQAYGRQLDAAVRDLAATTV</sequence>
<gene>
    <name evidence="10" type="ORF">JQN84_09415</name>
</gene>
<evidence type="ECO:0000256" key="1">
    <source>
        <dbReference type="ARBA" id="ARBA00012513"/>
    </source>
</evidence>
<keyword evidence="6 7" id="KW-0067">ATP-binding</keyword>
<keyword evidence="11" id="KW-1185">Reference proteome</keyword>
<dbReference type="InterPro" id="IPR000719">
    <property type="entry name" value="Prot_kinase_dom"/>
</dbReference>
<reference evidence="10 11" key="1">
    <citation type="submission" date="2021-02" db="EMBL/GenBank/DDBJ databases">
        <authorList>
            <person name="Lee D.-H."/>
        </authorList>
    </citation>
    <scope>NUCLEOTIDE SEQUENCE [LARGE SCALE GENOMIC DNA]</scope>
    <source>
        <strain evidence="10 11">MMS20-R2-29</strain>
    </source>
</reference>
<evidence type="ECO:0000256" key="7">
    <source>
        <dbReference type="PROSITE-ProRule" id="PRU10141"/>
    </source>
</evidence>
<evidence type="ECO:0000256" key="4">
    <source>
        <dbReference type="ARBA" id="ARBA00022741"/>
    </source>
</evidence>
<dbReference type="CDD" id="cd14014">
    <property type="entry name" value="STKc_PknB_like"/>
    <property type="match status" value="1"/>
</dbReference>
<accession>A0ABS2J9E6</accession>
<feature type="region of interest" description="Disordered" evidence="8">
    <location>
        <begin position="327"/>
        <end position="383"/>
    </location>
</feature>
<dbReference type="GO" id="GO:0004674">
    <property type="term" value="F:protein serine/threonine kinase activity"/>
    <property type="evidence" value="ECO:0007669"/>
    <property type="project" value="UniProtKB-KW"/>
</dbReference>
<dbReference type="PROSITE" id="PS00107">
    <property type="entry name" value="PROTEIN_KINASE_ATP"/>
    <property type="match status" value="1"/>
</dbReference>
<feature type="binding site" evidence="7">
    <location>
        <position position="43"/>
    </location>
    <ligand>
        <name>ATP</name>
        <dbReference type="ChEBI" id="CHEBI:30616"/>
    </ligand>
</feature>
<dbReference type="Pfam" id="PF00069">
    <property type="entry name" value="Pkinase"/>
    <property type="match status" value="1"/>
</dbReference>
<organism evidence="10 11">
    <name type="scientific">Micromonospora humidisoli</name>
    <dbReference type="NCBI Taxonomy" id="2807622"/>
    <lineage>
        <taxon>Bacteria</taxon>
        <taxon>Bacillati</taxon>
        <taxon>Actinomycetota</taxon>
        <taxon>Actinomycetes</taxon>
        <taxon>Micromonosporales</taxon>
        <taxon>Micromonosporaceae</taxon>
        <taxon>Micromonospora</taxon>
    </lineage>
</organism>
<dbReference type="EC" id="2.7.11.1" evidence="1"/>
<evidence type="ECO:0000256" key="2">
    <source>
        <dbReference type="ARBA" id="ARBA00022527"/>
    </source>
</evidence>
<feature type="region of interest" description="Disordered" evidence="8">
    <location>
        <begin position="412"/>
        <end position="475"/>
    </location>
</feature>